<reference evidence="1" key="1">
    <citation type="journal article" date="2022" name="Int. J. Syst. Evol. Microbiol.">
        <title>Genome-based, phenotypic and chemotaxonomic classification of Faecalibacterium strains: proposal of three novel species Faecalibacterium duncaniae sp. nov., Faecalibacterium hattorii sp. nov. and Faecalibacterium gallinarum sp. nov. .</title>
        <authorList>
            <person name="Sakamoto M."/>
            <person name="Sakurai N."/>
            <person name="Tanno H."/>
            <person name="Iino T."/>
            <person name="Ohkuma M."/>
            <person name="Endo A."/>
        </authorList>
    </citation>
    <scope>NUCLEOTIDE SEQUENCE</scope>
    <source>
        <strain evidence="1">JCM 17207</strain>
    </source>
</reference>
<dbReference type="SUPFAM" id="SSF53756">
    <property type="entry name" value="UDP-Glycosyltransferase/glycogen phosphorylase"/>
    <property type="match status" value="1"/>
</dbReference>
<name>A0AA37IXZ1_9FIRM</name>
<dbReference type="AlphaFoldDB" id="A0AA37IXZ1"/>
<dbReference type="Proteomes" id="UP001055185">
    <property type="component" value="Unassembled WGS sequence"/>
</dbReference>
<dbReference type="RefSeq" id="WP_238316499.1">
    <property type="nucleotide sequence ID" value="NZ_BQKV01000027.1"/>
</dbReference>
<evidence type="ECO:0000313" key="2">
    <source>
        <dbReference type="Proteomes" id="UP001055185"/>
    </source>
</evidence>
<accession>A0AA37IXZ1</accession>
<keyword evidence="2" id="KW-1185">Reference proteome</keyword>
<protein>
    <submittedName>
        <fullName evidence="1">Uncharacterized protein</fullName>
    </submittedName>
</protein>
<proteinExistence type="predicted"/>
<dbReference type="EMBL" id="BQKV01000027">
    <property type="protein sequence ID" value="GJN64268.1"/>
    <property type="molecule type" value="Genomic_DNA"/>
</dbReference>
<organism evidence="1 2">
    <name type="scientific">Faecalibacterium gallinarum</name>
    <dbReference type="NCBI Taxonomy" id="2903556"/>
    <lineage>
        <taxon>Bacteria</taxon>
        <taxon>Bacillati</taxon>
        <taxon>Bacillota</taxon>
        <taxon>Clostridia</taxon>
        <taxon>Eubacteriales</taxon>
        <taxon>Oscillospiraceae</taxon>
        <taxon>Faecalibacterium</taxon>
    </lineage>
</organism>
<comment type="caution">
    <text evidence="1">The sequence shown here is derived from an EMBL/GenBank/DDBJ whole genome shotgun (WGS) entry which is preliminary data.</text>
</comment>
<sequence>MKKILVVSCTPWNANNSVGNTYANLFDGMDDCVIAHMYCADGADNDPKVSRAYQITEKQLVLNRLGRLPVAGGEVAVQQIADTGETLTGWERSFMSFAKKQRWMILFWAREAIWKLGRWNNDGLAQFIREFGPDLVFVNLYDNVYMNRVDLAVQRLAGVPMVGYIWDDYYTLHQFSLSPFYWANRLYFRRLVRRVIDRCSRLYVISDLQKQEYDRIFQKDCHLLTKGGVFEGEHPAPKAPGRRLQLLYTGNIGAGRWRSLALLSRVIRRINASCPAGQGLELTIYTATPATRAMKQQLNCPGAVRLAGRIPYREVAQKQAEADLLVHVEPTGLAHRWESRLSFSTKLIDYMQSYRPILAYGLLEQASLAHLKAKDAAFVATNEAELERTLREILARPALLEQYAAKGWACGAACHDIRRIHALLRQDFEEVCNAGCTD</sequence>
<gene>
    <name evidence="1" type="ORF">JCM17207_08930</name>
</gene>
<evidence type="ECO:0000313" key="1">
    <source>
        <dbReference type="EMBL" id="GJN64268.1"/>
    </source>
</evidence>
<dbReference type="Gene3D" id="3.40.50.2000">
    <property type="entry name" value="Glycogen Phosphorylase B"/>
    <property type="match status" value="2"/>
</dbReference>